<name>A0A4Q7P4A3_9BACT</name>
<dbReference type="NCBIfam" id="NF033539">
    <property type="entry name" value="transpos_IS1380"/>
    <property type="match status" value="1"/>
</dbReference>
<dbReference type="Proteomes" id="UP000292209">
    <property type="component" value="Unassembled WGS sequence"/>
</dbReference>
<evidence type="ECO:0000313" key="2">
    <source>
        <dbReference type="EMBL" id="RZS94786.1"/>
    </source>
</evidence>
<dbReference type="RefSeq" id="WP_130273990.1">
    <property type="nucleotide sequence ID" value="NZ_SGXG01000001.1"/>
</dbReference>
<accession>A0A4Q7P4A3</accession>
<keyword evidence="3" id="KW-1185">Reference proteome</keyword>
<dbReference type="OrthoDB" id="1376257at2"/>
<dbReference type="Pfam" id="PF13701">
    <property type="entry name" value="DDE_Tnp_1_4"/>
    <property type="match status" value="1"/>
</dbReference>
<protein>
    <submittedName>
        <fullName evidence="2">DDE family transposase</fullName>
    </submittedName>
</protein>
<evidence type="ECO:0000259" key="1">
    <source>
        <dbReference type="Pfam" id="PF13701"/>
    </source>
</evidence>
<proteinExistence type="predicted"/>
<dbReference type="EMBL" id="SGXG01000001">
    <property type="protein sequence ID" value="RZS94786.1"/>
    <property type="molecule type" value="Genomic_DNA"/>
</dbReference>
<comment type="caution">
    <text evidence="2">The sequence shown here is derived from an EMBL/GenBank/DDBJ whole genome shotgun (WGS) entry which is preliminary data.</text>
</comment>
<dbReference type="InterPro" id="IPR047960">
    <property type="entry name" value="Transpos_IS1380"/>
</dbReference>
<reference evidence="2 3" key="1">
    <citation type="submission" date="2019-02" db="EMBL/GenBank/DDBJ databases">
        <title>Genomic Encyclopedia of Archaeal and Bacterial Type Strains, Phase II (KMG-II): from individual species to whole genera.</title>
        <authorList>
            <person name="Goeker M."/>
        </authorList>
    </citation>
    <scope>NUCLEOTIDE SEQUENCE [LARGE SCALE GENOMIC DNA]</scope>
    <source>
        <strain evidence="2 3">DSM 21411</strain>
    </source>
</reference>
<dbReference type="InterPro" id="IPR025668">
    <property type="entry name" value="Tnp_DDE_dom"/>
</dbReference>
<evidence type="ECO:0000313" key="3">
    <source>
        <dbReference type="Proteomes" id="UP000292209"/>
    </source>
</evidence>
<dbReference type="AlphaFoldDB" id="A0A4Q7P4A3"/>
<feature type="domain" description="Transposase DDE" evidence="1">
    <location>
        <begin position="46"/>
        <end position="434"/>
    </location>
</feature>
<gene>
    <name evidence="2" type="ORF">BC751_0295</name>
</gene>
<organism evidence="2 3">
    <name type="scientific">Cecembia calidifontis</name>
    <dbReference type="NCBI Taxonomy" id="1187080"/>
    <lineage>
        <taxon>Bacteria</taxon>
        <taxon>Pseudomonadati</taxon>
        <taxon>Bacteroidota</taxon>
        <taxon>Cytophagia</taxon>
        <taxon>Cytophagales</taxon>
        <taxon>Cyclobacteriaceae</taxon>
        <taxon>Cecembia</taxon>
    </lineage>
</organism>
<sequence length="435" mass="49491">MKITNSTEKITPFGGFNFVFNSFKNSGLPELIDNQLGVRALRGGFSYSDIFANHMAIFFNGGDCTEDINVHLRDALEQVPSFSVCSADTILRGIKELAVDTELFINPSSGVSHEFNINGKLNSLLLKSACKTGLLKSGVVYDLDYDNTVIPTEKYDSKKTYKHVYGYQPGVASIAHPEFSQAIPVYVEGRNGNSQAKYLQADTLTRMFGQLTNENIRIGRFRADSASYQEEVLRTLEAHTESFYIRANRCAKLDNILGSIAPEKWQKIRLGVQEMEVTDLSDYKPFGKDRSYRLVITRIRRKDGQADVFSGDAFTYRAILTNEHTSSNEAVVRFYNARGASERLFDVLNNDFGWSKLPCSFLAENTSFMLMTAMYANFYTYIIGEYSRKVDWLKPTDRLKKFIFRFITVSAKWIRTGRREVLKLFTSKDYKPILN</sequence>